<dbReference type="Proteomes" id="UP000800303">
    <property type="component" value="Unassembled WGS sequence"/>
</dbReference>
<protein>
    <submittedName>
        <fullName evidence="3">PadR family transcriptional regulator</fullName>
    </submittedName>
</protein>
<feature type="domain" description="Transcription regulator PadR C-terminal" evidence="2">
    <location>
        <begin position="95"/>
        <end position="175"/>
    </location>
</feature>
<reference evidence="3 4" key="1">
    <citation type="submission" date="2020-01" db="EMBL/GenBank/DDBJ databases">
        <title>Polyphasic characterisation and genomic insights into a novel alkali tolerant bacterium VR-M41.</title>
        <authorList>
            <person name="Vemuluri V.R."/>
        </authorList>
    </citation>
    <scope>NUCLEOTIDE SEQUENCE [LARGE SCALE GENOMIC DNA]</scope>
    <source>
        <strain evidence="3 4">VR-M41</strain>
    </source>
</reference>
<name>A0ABX0FB54_9BACL</name>
<organism evidence="3 4">
    <name type="scientific">Saccharibacillus alkalitolerans</name>
    <dbReference type="NCBI Taxonomy" id="2705290"/>
    <lineage>
        <taxon>Bacteria</taxon>
        <taxon>Bacillati</taxon>
        <taxon>Bacillota</taxon>
        <taxon>Bacilli</taxon>
        <taxon>Bacillales</taxon>
        <taxon>Paenibacillaceae</taxon>
        <taxon>Saccharibacillus</taxon>
    </lineage>
</organism>
<dbReference type="InterPro" id="IPR005149">
    <property type="entry name" value="Tscrpt_reg_PadR_N"/>
</dbReference>
<dbReference type="Gene3D" id="6.10.140.190">
    <property type="match status" value="1"/>
</dbReference>
<dbReference type="SUPFAM" id="SSF46785">
    <property type="entry name" value="Winged helix' DNA-binding domain"/>
    <property type="match status" value="1"/>
</dbReference>
<dbReference type="PANTHER" id="PTHR43252:SF2">
    <property type="entry name" value="TRANSCRIPTION REGULATOR, PADR-LIKE FAMILY"/>
    <property type="match status" value="1"/>
</dbReference>
<keyword evidence="4" id="KW-1185">Reference proteome</keyword>
<dbReference type="InterPro" id="IPR018309">
    <property type="entry name" value="Tscrpt_reg_PadR_C"/>
</dbReference>
<proteinExistence type="predicted"/>
<dbReference type="EMBL" id="JAAFGS010000002">
    <property type="protein sequence ID" value="NGZ75252.1"/>
    <property type="molecule type" value="Genomic_DNA"/>
</dbReference>
<evidence type="ECO:0000313" key="3">
    <source>
        <dbReference type="EMBL" id="NGZ75252.1"/>
    </source>
</evidence>
<dbReference type="PANTHER" id="PTHR43252">
    <property type="entry name" value="TRANSCRIPTIONAL REGULATOR YQJI"/>
    <property type="match status" value="1"/>
</dbReference>
<sequence>MKRINTTHFAILGLLRIKPMSAYELVKFSKESIGLFWNESYGHIHKSIKQLETEGDVEVVEEAATGRRKIVYGVTGQGRERLDSWLVRPPEESVIRNELLMKVFVADESRIPQIVAFVEEELRASEEMTAVLAGIRSGIPAGHDRQTQLWLLTLDYGERYVRMTTEWCRHALDTLNHPNEVREHGYDHE</sequence>
<dbReference type="Pfam" id="PF10400">
    <property type="entry name" value="Vir_act_alpha_C"/>
    <property type="match status" value="1"/>
</dbReference>
<comment type="caution">
    <text evidence="3">The sequence shown here is derived from an EMBL/GenBank/DDBJ whole genome shotgun (WGS) entry which is preliminary data.</text>
</comment>
<gene>
    <name evidence="3" type="ORF">GYN08_07965</name>
</gene>
<feature type="domain" description="Transcription regulator PadR N-terminal" evidence="1">
    <location>
        <begin position="11"/>
        <end position="83"/>
    </location>
</feature>
<dbReference type="RefSeq" id="WP_166273654.1">
    <property type="nucleotide sequence ID" value="NZ_JAAFGS010000002.1"/>
</dbReference>
<dbReference type="InterPro" id="IPR036388">
    <property type="entry name" value="WH-like_DNA-bd_sf"/>
</dbReference>
<evidence type="ECO:0000259" key="1">
    <source>
        <dbReference type="Pfam" id="PF03551"/>
    </source>
</evidence>
<dbReference type="Gene3D" id="1.10.10.10">
    <property type="entry name" value="Winged helix-like DNA-binding domain superfamily/Winged helix DNA-binding domain"/>
    <property type="match status" value="1"/>
</dbReference>
<dbReference type="Pfam" id="PF03551">
    <property type="entry name" value="PadR"/>
    <property type="match status" value="1"/>
</dbReference>
<evidence type="ECO:0000259" key="2">
    <source>
        <dbReference type="Pfam" id="PF10400"/>
    </source>
</evidence>
<accession>A0ABX0FB54</accession>
<evidence type="ECO:0000313" key="4">
    <source>
        <dbReference type="Proteomes" id="UP000800303"/>
    </source>
</evidence>
<dbReference type="InterPro" id="IPR036390">
    <property type="entry name" value="WH_DNA-bd_sf"/>
</dbReference>